<evidence type="ECO:0000256" key="7">
    <source>
        <dbReference type="SAM" id="Phobius"/>
    </source>
</evidence>
<feature type="transmembrane region" description="Helical" evidence="7">
    <location>
        <begin position="387"/>
        <end position="411"/>
    </location>
</feature>
<evidence type="ECO:0000256" key="5">
    <source>
        <dbReference type="ARBA" id="ARBA00022989"/>
    </source>
</evidence>
<evidence type="ECO:0000256" key="2">
    <source>
        <dbReference type="ARBA" id="ARBA00022448"/>
    </source>
</evidence>
<dbReference type="SUPFAM" id="SSF103473">
    <property type="entry name" value="MFS general substrate transporter"/>
    <property type="match status" value="1"/>
</dbReference>
<protein>
    <submittedName>
        <fullName evidence="9">Major Facilitator Superfamily protein</fullName>
    </submittedName>
</protein>
<feature type="transmembrane region" description="Helical" evidence="7">
    <location>
        <begin position="27"/>
        <end position="46"/>
    </location>
</feature>
<feature type="transmembrane region" description="Helical" evidence="7">
    <location>
        <begin position="332"/>
        <end position="350"/>
    </location>
</feature>
<dbReference type="EMBL" id="FPAA01000010">
    <property type="protein sequence ID" value="SFS89295.1"/>
    <property type="molecule type" value="Genomic_DNA"/>
</dbReference>
<sequence length="420" mass="45792">MKSQVAEQPIVQQPGVSRFSLFRNYQLVGIWVATLCAGLSISAYLTTESWYVLTGLKMPWALGIVLMVTAIPRLILMMWGGVIADRFNKVRIMLVTNGLRSIMTVGMVFLLGIDQLSLPWLLIFAIFFGGLDAFFWPARGAILPQIVKKEELMKATAMMQTIQYIGTIAGPVLAGVMMTWGSFTAAFSFSGVALLIAVITLLIIPPLKKQGRVTKEQSSSLQELKEGIHYVLKTPWLRVLLPITLLVNLLLVGPLTMGIPLVVKQQLQGDALDLSYIEGALSFGMVLGGLLIGLLTLRRKRMLINGLLVMVIAGSMAMFSMVTAVWQGMVTLALYGIAVNIGNTITFTILQEQVEEDKIGRVMSVLMTASMGLIPLSYGLASVGVSIGVPISTLMQGASLLTILYLSGMLFTNRILREMD</sequence>
<evidence type="ECO:0000313" key="9">
    <source>
        <dbReference type="EMBL" id="SFS89295.1"/>
    </source>
</evidence>
<evidence type="ECO:0000256" key="6">
    <source>
        <dbReference type="ARBA" id="ARBA00023136"/>
    </source>
</evidence>
<dbReference type="AlphaFoldDB" id="A0A1I6TJE1"/>
<keyword evidence="10" id="KW-1185">Reference proteome</keyword>
<feature type="transmembrane region" description="Helical" evidence="7">
    <location>
        <begin position="239"/>
        <end position="263"/>
    </location>
</feature>
<feature type="domain" description="Major facilitator superfamily (MFS) profile" evidence="8">
    <location>
        <begin position="26"/>
        <end position="420"/>
    </location>
</feature>
<reference evidence="10" key="1">
    <citation type="submission" date="2016-10" db="EMBL/GenBank/DDBJ databases">
        <authorList>
            <person name="Varghese N."/>
            <person name="Submissions S."/>
        </authorList>
    </citation>
    <scope>NUCLEOTIDE SEQUENCE [LARGE SCALE GENOMIC DNA]</scope>
    <source>
        <strain evidence="10">DSM 45789</strain>
    </source>
</reference>
<comment type="subcellular location">
    <subcellularLocation>
        <location evidence="1">Cell membrane</location>
        <topology evidence="1">Multi-pass membrane protein</topology>
    </subcellularLocation>
</comment>
<gene>
    <name evidence="9" type="ORF">SAMN05444972_11057</name>
</gene>
<dbReference type="Pfam" id="PF07690">
    <property type="entry name" value="MFS_1"/>
    <property type="match status" value="1"/>
</dbReference>
<accession>A0A1I6TJE1</accession>
<evidence type="ECO:0000313" key="10">
    <source>
        <dbReference type="Proteomes" id="UP000198660"/>
    </source>
</evidence>
<keyword evidence="5 7" id="KW-1133">Transmembrane helix</keyword>
<dbReference type="PANTHER" id="PTHR23513:SF6">
    <property type="entry name" value="MAJOR FACILITATOR SUPERFAMILY ASSOCIATED DOMAIN-CONTAINING PROTEIN"/>
    <property type="match status" value="1"/>
</dbReference>
<dbReference type="InterPro" id="IPR011701">
    <property type="entry name" value="MFS"/>
</dbReference>
<dbReference type="InterPro" id="IPR020846">
    <property type="entry name" value="MFS_dom"/>
</dbReference>
<feature type="transmembrane region" description="Helical" evidence="7">
    <location>
        <begin position="119"/>
        <end position="142"/>
    </location>
</feature>
<dbReference type="InterPro" id="IPR036259">
    <property type="entry name" value="MFS_trans_sf"/>
</dbReference>
<proteinExistence type="predicted"/>
<evidence type="ECO:0000256" key="4">
    <source>
        <dbReference type="ARBA" id="ARBA00022692"/>
    </source>
</evidence>
<name>A0A1I6TJE1_9BACL</name>
<feature type="transmembrane region" description="Helical" evidence="7">
    <location>
        <begin position="92"/>
        <end position="113"/>
    </location>
</feature>
<feature type="transmembrane region" description="Helical" evidence="7">
    <location>
        <begin position="275"/>
        <end position="295"/>
    </location>
</feature>
<keyword evidence="6 7" id="KW-0472">Membrane</keyword>
<evidence type="ECO:0000256" key="1">
    <source>
        <dbReference type="ARBA" id="ARBA00004651"/>
    </source>
</evidence>
<feature type="transmembrane region" description="Helical" evidence="7">
    <location>
        <begin position="186"/>
        <end position="207"/>
    </location>
</feature>
<dbReference type="PROSITE" id="PS50850">
    <property type="entry name" value="MFS"/>
    <property type="match status" value="1"/>
</dbReference>
<dbReference type="RefSeq" id="WP_176392079.1">
    <property type="nucleotide sequence ID" value="NZ_FPAA01000010.1"/>
</dbReference>
<feature type="transmembrane region" description="Helical" evidence="7">
    <location>
        <begin position="362"/>
        <end position="381"/>
    </location>
</feature>
<evidence type="ECO:0000256" key="3">
    <source>
        <dbReference type="ARBA" id="ARBA00022475"/>
    </source>
</evidence>
<dbReference type="GO" id="GO:0022857">
    <property type="term" value="F:transmembrane transporter activity"/>
    <property type="evidence" value="ECO:0007669"/>
    <property type="project" value="InterPro"/>
</dbReference>
<organism evidence="9 10">
    <name type="scientific">Marininema halotolerans</name>
    <dbReference type="NCBI Taxonomy" id="1155944"/>
    <lineage>
        <taxon>Bacteria</taxon>
        <taxon>Bacillati</taxon>
        <taxon>Bacillota</taxon>
        <taxon>Bacilli</taxon>
        <taxon>Bacillales</taxon>
        <taxon>Thermoactinomycetaceae</taxon>
        <taxon>Marininema</taxon>
    </lineage>
</organism>
<evidence type="ECO:0000259" key="8">
    <source>
        <dbReference type="PROSITE" id="PS50850"/>
    </source>
</evidence>
<dbReference type="Proteomes" id="UP000198660">
    <property type="component" value="Unassembled WGS sequence"/>
</dbReference>
<dbReference type="GO" id="GO:0005886">
    <property type="term" value="C:plasma membrane"/>
    <property type="evidence" value="ECO:0007669"/>
    <property type="project" value="UniProtKB-SubCell"/>
</dbReference>
<keyword evidence="2" id="KW-0813">Transport</keyword>
<dbReference type="CDD" id="cd06173">
    <property type="entry name" value="MFS_MefA_like"/>
    <property type="match status" value="1"/>
</dbReference>
<feature type="transmembrane region" description="Helical" evidence="7">
    <location>
        <begin position="58"/>
        <end position="80"/>
    </location>
</feature>
<feature type="transmembrane region" description="Helical" evidence="7">
    <location>
        <begin position="162"/>
        <end position="180"/>
    </location>
</feature>
<keyword evidence="4 7" id="KW-0812">Transmembrane</keyword>
<keyword evidence="3" id="KW-1003">Cell membrane</keyword>
<dbReference type="PANTHER" id="PTHR23513">
    <property type="entry name" value="INTEGRAL MEMBRANE EFFLUX PROTEIN-RELATED"/>
    <property type="match status" value="1"/>
</dbReference>
<feature type="transmembrane region" description="Helical" evidence="7">
    <location>
        <begin position="307"/>
        <end position="326"/>
    </location>
</feature>
<dbReference type="Gene3D" id="1.20.1250.20">
    <property type="entry name" value="MFS general substrate transporter like domains"/>
    <property type="match status" value="1"/>
</dbReference>